<dbReference type="EMBL" id="ASGP02000001">
    <property type="protein sequence ID" value="KAH9530298.1"/>
    <property type="molecule type" value="Genomic_DNA"/>
</dbReference>
<dbReference type="Gene3D" id="3.80.10.10">
    <property type="entry name" value="Ribonuclease Inhibitor"/>
    <property type="match status" value="1"/>
</dbReference>
<reference evidence="1" key="2">
    <citation type="journal article" date="2022" name="Res Sq">
        <title>Comparative Genomics Reveals Insights into the Divergent Evolution of Astigmatic Mites and Household Pest Adaptations.</title>
        <authorList>
            <person name="Xiong Q."/>
            <person name="Wan A.T.-Y."/>
            <person name="Liu X.-Y."/>
            <person name="Fung C.S.-H."/>
            <person name="Xiao X."/>
            <person name="Malainual N."/>
            <person name="Hou J."/>
            <person name="Wang L."/>
            <person name="Wang M."/>
            <person name="Yang K."/>
            <person name="Cui Y."/>
            <person name="Leung E."/>
            <person name="Nong W."/>
            <person name="Shin S.-K."/>
            <person name="Au S."/>
            <person name="Jeong K.Y."/>
            <person name="Chew F.T."/>
            <person name="Hui J."/>
            <person name="Leung T.F."/>
            <person name="Tungtrongchitr A."/>
            <person name="Zhong N."/>
            <person name="Liu Z."/>
            <person name="Tsui S."/>
        </authorList>
    </citation>
    <scope>NUCLEOTIDE SEQUENCE</scope>
    <source>
        <strain evidence="1">Derf</strain>
        <tissue evidence="1">Whole organism</tissue>
    </source>
</reference>
<dbReference type="SUPFAM" id="SSF52047">
    <property type="entry name" value="RNI-like"/>
    <property type="match status" value="1"/>
</dbReference>
<comment type="caution">
    <text evidence="1">The sequence shown here is derived from an EMBL/GenBank/DDBJ whole genome shotgun (WGS) entry which is preliminary data.</text>
</comment>
<sequence>MVCLKNCHPKIIKKRSTNDETLFVTKKCIDCNASGSILIMESFNDRLLRNLIDYYRKNYHERLEKIAIHLDGTNTVKDSLRSFELFSEQFGESLRSFRLLTNHLDLSMAFVFNNTITATFLQMFYLHSDYYENLVEFEVLLTDQANLRFFNLFWNAFAERIMRLTIKIRHDMRSFNEFAIEIIDTLMPPERLNERREQLRALRLELIPISNQAITNDKIDLTTVLDSMGKLSREFRTVITDVSLVVDINYVHHDRLKLMQCLATFNLADTYHLTIHSNPNRPNSSNLSKMNLNFDVFASLKNLRHLSIDYVGLTNDDIDRLSRYCPNLQSLSLSCDNRVDKIAVNSIGKYLNRLRVLSIGPAFSYQQNRNGLYIDNESLIQLFNQIIMGSSVELSSYGFSSLRIIRLANCRIRIDPNNNDDVTFEHHNYNHHHQGSSATTRDLISHLRNVATTLRSDENFTLILENNRFRLPVEKSFNRDYDIPENVRVHWIYRPIRRETSL</sequence>
<keyword evidence="2" id="KW-1185">Reference proteome</keyword>
<dbReference type="AlphaFoldDB" id="A0A922IHI5"/>
<protein>
    <submittedName>
        <fullName evidence="1">Uncharacterized protein</fullName>
    </submittedName>
</protein>
<evidence type="ECO:0000313" key="1">
    <source>
        <dbReference type="EMBL" id="KAH9530298.1"/>
    </source>
</evidence>
<gene>
    <name evidence="1" type="ORF">DERF_004111</name>
</gene>
<evidence type="ECO:0000313" key="2">
    <source>
        <dbReference type="Proteomes" id="UP000790347"/>
    </source>
</evidence>
<accession>A0A922IHI5</accession>
<dbReference type="InterPro" id="IPR032675">
    <property type="entry name" value="LRR_dom_sf"/>
</dbReference>
<organism evidence="1 2">
    <name type="scientific">Dermatophagoides farinae</name>
    <name type="common">American house dust mite</name>
    <dbReference type="NCBI Taxonomy" id="6954"/>
    <lineage>
        <taxon>Eukaryota</taxon>
        <taxon>Metazoa</taxon>
        <taxon>Ecdysozoa</taxon>
        <taxon>Arthropoda</taxon>
        <taxon>Chelicerata</taxon>
        <taxon>Arachnida</taxon>
        <taxon>Acari</taxon>
        <taxon>Acariformes</taxon>
        <taxon>Sarcoptiformes</taxon>
        <taxon>Astigmata</taxon>
        <taxon>Psoroptidia</taxon>
        <taxon>Analgoidea</taxon>
        <taxon>Pyroglyphidae</taxon>
        <taxon>Dermatophagoidinae</taxon>
        <taxon>Dermatophagoides</taxon>
    </lineage>
</organism>
<name>A0A922IHI5_DERFA</name>
<dbReference type="Proteomes" id="UP000790347">
    <property type="component" value="Unassembled WGS sequence"/>
</dbReference>
<proteinExistence type="predicted"/>
<reference evidence="1" key="1">
    <citation type="submission" date="2013-05" db="EMBL/GenBank/DDBJ databases">
        <authorList>
            <person name="Yim A.K.Y."/>
            <person name="Chan T.F."/>
            <person name="Ji K.M."/>
            <person name="Liu X.Y."/>
            <person name="Zhou J.W."/>
            <person name="Li R.Q."/>
            <person name="Yang K.Y."/>
            <person name="Li J."/>
            <person name="Li M."/>
            <person name="Law P.T.W."/>
            <person name="Wu Y.L."/>
            <person name="Cai Z.L."/>
            <person name="Qin H."/>
            <person name="Bao Y."/>
            <person name="Leung R.K.K."/>
            <person name="Ng P.K.S."/>
            <person name="Zou J."/>
            <person name="Zhong X.J."/>
            <person name="Ran P.X."/>
            <person name="Zhong N.S."/>
            <person name="Liu Z.G."/>
            <person name="Tsui S.K.W."/>
        </authorList>
    </citation>
    <scope>NUCLEOTIDE SEQUENCE</scope>
    <source>
        <strain evidence="1">Derf</strain>
        <tissue evidence="1">Whole organism</tissue>
    </source>
</reference>